<name>S9S8H4_MAGFU</name>
<feature type="domain" description="Resolvase/invertase-type recombinase catalytic" evidence="1">
    <location>
        <begin position="8"/>
        <end position="174"/>
    </location>
</feature>
<dbReference type="SUPFAM" id="SSF53041">
    <property type="entry name" value="Resolvase-like"/>
    <property type="match status" value="1"/>
</dbReference>
<dbReference type="InterPro" id="IPR036162">
    <property type="entry name" value="Resolvase-like_N_sf"/>
</dbReference>
<gene>
    <name evidence="3" type="ORF">K678_13398</name>
</gene>
<evidence type="ECO:0000259" key="1">
    <source>
        <dbReference type="PROSITE" id="PS51736"/>
    </source>
</evidence>
<sequence>MVSVSPYRIAIYARYSSDLQNPSSVDDQISLCRRLIAGQLATDPDHALIFSDAAMSGATIDRPGLTRLLEAVRSKWVDLVVAEGLDRLSRSLKDIAAIHETMSYNGVTIWTAHEGRITELHIGLKGTMNSLFLSDMKARIKRGHRARIVAGYAISACPYGYRIVRGVVDDKRRNVNGVREIEEEAAQIIRRIYQEFADGRNVSQIVDGLNRDGIPAPSGRTWMRHTLVGSPRKQEGILRNPIYIGQLVFNRSYVVRDPVTNKRVSVPNPEAEWTKVDVPHLRIISDELWAAVRENYRGRLKKKDEPEPEPRILNSHNQHALTGWIKCGWCGGGKQIANDSRYLCSTHRYAKKCKNSRGTREPVLMAATFDALYTRIKHGPAFRPHLIQAFASELERSKELSKVEADLLARIGRLLDAIEHGIDTESATQRVLDLQDQLKHARQTIQIEAPPILPDEATIRATLARAVQSVEMARDVKRTRRMLKCLLSEIVLTPIADNRCGETITLTLREEGWPDFWRMVSSGMARPGQK</sequence>
<evidence type="ECO:0000313" key="4">
    <source>
        <dbReference type="Proteomes" id="UP000015350"/>
    </source>
</evidence>
<dbReference type="EMBL" id="AQPH01000058">
    <property type="protein sequence ID" value="EPY00979.1"/>
    <property type="molecule type" value="Genomic_DNA"/>
</dbReference>
<dbReference type="InterPro" id="IPR038109">
    <property type="entry name" value="DNA_bind_recomb_sf"/>
</dbReference>
<protein>
    <submittedName>
        <fullName evidence="3">Site-specific recombinase and resolvase superfamily protein</fullName>
    </submittedName>
</protein>
<reference evidence="3 4" key="1">
    <citation type="submission" date="2013-04" db="EMBL/GenBank/DDBJ databases">
        <authorList>
            <person name="Kuznetsov B."/>
            <person name="Ivanovsky R."/>
        </authorList>
    </citation>
    <scope>NUCLEOTIDE SEQUENCE [LARGE SCALE GENOMIC DNA]</scope>
    <source>
        <strain evidence="3 4">MGU-K5</strain>
    </source>
</reference>
<dbReference type="InterPro" id="IPR050639">
    <property type="entry name" value="SSR_resolvase"/>
</dbReference>
<dbReference type="PANTHER" id="PTHR30461">
    <property type="entry name" value="DNA-INVERTASE FROM LAMBDOID PROPHAGE"/>
    <property type="match status" value="1"/>
</dbReference>
<dbReference type="OrthoDB" id="9791494at2"/>
<dbReference type="InterPro" id="IPR006119">
    <property type="entry name" value="Resolv_N"/>
</dbReference>
<accession>S9S8H4</accession>
<dbReference type="CDD" id="cd00338">
    <property type="entry name" value="Ser_Recombinase"/>
    <property type="match status" value="1"/>
</dbReference>
<dbReference type="GO" id="GO:0000150">
    <property type="term" value="F:DNA strand exchange activity"/>
    <property type="evidence" value="ECO:0007669"/>
    <property type="project" value="InterPro"/>
</dbReference>
<dbReference type="RefSeq" id="WP_021132981.1">
    <property type="nucleotide sequence ID" value="NZ_AQPH01000058.1"/>
</dbReference>
<dbReference type="GO" id="GO:0003677">
    <property type="term" value="F:DNA binding"/>
    <property type="evidence" value="ECO:0007669"/>
    <property type="project" value="InterPro"/>
</dbReference>
<dbReference type="STRING" id="1316936.K678_13398"/>
<dbReference type="SMART" id="SM00857">
    <property type="entry name" value="Resolvase"/>
    <property type="match status" value="1"/>
</dbReference>
<comment type="caution">
    <text evidence="3">The sequence shown here is derived from an EMBL/GenBank/DDBJ whole genome shotgun (WGS) entry which is preliminary data.</text>
</comment>
<feature type="domain" description="Recombinase" evidence="2">
    <location>
        <begin position="158"/>
        <end position="302"/>
    </location>
</feature>
<dbReference type="PATRIC" id="fig|1316936.3.peg.2676"/>
<organism evidence="3 4">
    <name type="scientific">Magnetospirillum fulvum MGU-K5</name>
    <dbReference type="NCBI Taxonomy" id="1316936"/>
    <lineage>
        <taxon>Bacteria</taxon>
        <taxon>Pseudomonadati</taxon>
        <taxon>Pseudomonadota</taxon>
        <taxon>Alphaproteobacteria</taxon>
        <taxon>Rhodospirillales</taxon>
        <taxon>Rhodospirillaceae</taxon>
        <taxon>Magnetospirillum</taxon>
    </lineage>
</organism>
<dbReference type="eggNOG" id="COG1961">
    <property type="taxonomic scope" value="Bacteria"/>
</dbReference>
<dbReference type="Pfam" id="PF07508">
    <property type="entry name" value="Recombinase"/>
    <property type="match status" value="1"/>
</dbReference>
<proteinExistence type="predicted"/>
<dbReference type="PANTHER" id="PTHR30461:SF23">
    <property type="entry name" value="DNA RECOMBINASE-RELATED"/>
    <property type="match status" value="1"/>
</dbReference>
<evidence type="ECO:0000313" key="3">
    <source>
        <dbReference type="EMBL" id="EPY00979.1"/>
    </source>
</evidence>
<dbReference type="PROSITE" id="PS51736">
    <property type="entry name" value="RECOMBINASES_3"/>
    <property type="match status" value="1"/>
</dbReference>
<dbReference type="InterPro" id="IPR011109">
    <property type="entry name" value="DNA_bind_recombinase_dom"/>
</dbReference>
<dbReference type="Gene3D" id="3.40.50.1390">
    <property type="entry name" value="Resolvase, N-terminal catalytic domain"/>
    <property type="match status" value="1"/>
</dbReference>
<dbReference type="AlphaFoldDB" id="S9S8H4"/>
<dbReference type="Proteomes" id="UP000015350">
    <property type="component" value="Unassembled WGS sequence"/>
</dbReference>
<evidence type="ECO:0000259" key="2">
    <source>
        <dbReference type="PROSITE" id="PS51737"/>
    </source>
</evidence>
<dbReference type="Gene3D" id="3.90.1750.20">
    <property type="entry name" value="Putative Large Serine Recombinase, Chain B, Domain 2"/>
    <property type="match status" value="1"/>
</dbReference>
<dbReference type="Pfam" id="PF00239">
    <property type="entry name" value="Resolvase"/>
    <property type="match status" value="1"/>
</dbReference>
<dbReference type="PROSITE" id="PS51737">
    <property type="entry name" value="RECOMBINASE_DNA_BIND"/>
    <property type="match status" value="1"/>
</dbReference>